<dbReference type="EMBL" id="PTJE01000006">
    <property type="protein sequence ID" value="PPK93569.1"/>
    <property type="molecule type" value="Genomic_DNA"/>
</dbReference>
<keyword evidence="1" id="KW-1133">Transmembrane helix</keyword>
<dbReference type="Proteomes" id="UP000239002">
    <property type="component" value="Unassembled WGS sequence"/>
</dbReference>
<keyword evidence="3" id="KW-1185">Reference proteome</keyword>
<sequence length="253" mass="28488">MKLKNIKNSFNNREIEPSAGAWDQLAARLDQEEKNKKKPFIYWLGAIAAIFILGVVLYPFLNGDSITLESNENTIVLEDTTPTKESTGKENDIALENKFDFEEKTESSVEKQLIKNTTPTAVSEKRKQKSSSHIASVSKTIVNKQIVNEESTVKKIKTNSSIEDNSINPLLSNPIAQITPKKLTAEEEMELLLNEAMQNTPKTVIATKEYNIDQLVRESEWDIEADHRNKINNAIFNQLGNLKAEALTLISKK</sequence>
<proteinExistence type="predicted"/>
<protein>
    <submittedName>
        <fullName evidence="2">Uncharacterized protein</fullName>
    </submittedName>
</protein>
<evidence type="ECO:0000256" key="1">
    <source>
        <dbReference type="SAM" id="Phobius"/>
    </source>
</evidence>
<dbReference type="AlphaFoldDB" id="A0A2S6IH86"/>
<keyword evidence="1" id="KW-0472">Membrane</keyword>
<accession>A0A2S6IH86</accession>
<evidence type="ECO:0000313" key="3">
    <source>
        <dbReference type="Proteomes" id="UP000239002"/>
    </source>
</evidence>
<keyword evidence="1" id="KW-0812">Transmembrane</keyword>
<comment type="caution">
    <text evidence="2">The sequence shown here is derived from an EMBL/GenBank/DDBJ whole genome shotgun (WGS) entry which is preliminary data.</text>
</comment>
<evidence type="ECO:0000313" key="2">
    <source>
        <dbReference type="EMBL" id="PPK93569.1"/>
    </source>
</evidence>
<dbReference type="RefSeq" id="WP_104516028.1">
    <property type="nucleotide sequence ID" value="NZ_MQVW01000024.1"/>
</dbReference>
<reference evidence="2 3" key="1">
    <citation type="submission" date="2018-02" db="EMBL/GenBank/DDBJ databases">
        <title>Genomic Encyclopedia of Archaeal and Bacterial Type Strains, Phase II (KMG-II): from individual species to whole genera.</title>
        <authorList>
            <person name="Goeker M."/>
        </authorList>
    </citation>
    <scope>NUCLEOTIDE SEQUENCE [LARGE SCALE GENOMIC DNA]</scope>
    <source>
        <strain evidence="2 3">DSM 16809</strain>
    </source>
</reference>
<gene>
    <name evidence="2" type="ORF">LY01_02352</name>
</gene>
<organism evidence="2 3">
    <name type="scientific">Nonlabens xylanidelens</name>
    <dbReference type="NCBI Taxonomy" id="191564"/>
    <lineage>
        <taxon>Bacteria</taxon>
        <taxon>Pseudomonadati</taxon>
        <taxon>Bacteroidota</taxon>
        <taxon>Flavobacteriia</taxon>
        <taxon>Flavobacteriales</taxon>
        <taxon>Flavobacteriaceae</taxon>
        <taxon>Nonlabens</taxon>
    </lineage>
</organism>
<name>A0A2S6IH86_9FLAO</name>
<dbReference type="OrthoDB" id="1247025at2"/>
<feature type="transmembrane region" description="Helical" evidence="1">
    <location>
        <begin position="40"/>
        <end position="61"/>
    </location>
</feature>